<protein>
    <submittedName>
        <fullName evidence="1">Uncharacterized protein</fullName>
    </submittedName>
</protein>
<dbReference type="EMBL" id="BNJG01000002">
    <property type="protein sequence ID" value="GHO56639.1"/>
    <property type="molecule type" value="Genomic_DNA"/>
</dbReference>
<evidence type="ECO:0000313" key="2">
    <source>
        <dbReference type="Proteomes" id="UP000654345"/>
    </source>
</evidence>
<gene>
    <name evidence="1" type="ORF">KSB_51140</name>
</gene>
<accession>A0ABQ3UUX0</accession>
<comment type="caution">
    <text evidence="1">The sequence shown here is derived from an EMBL/GenBank/DDBJ whole genome shotgun (WGS) entry which is preliminary data.</text>
</comment>
<proteinExistence type="predicted"/>
<dbReference type="RefSeq" id="WP_201374538.1">
    <property type="nucleotide sequence ID" value="NZ_BNJG01000002.1"/>
</dbReference>
<keyword evidence="2" id="KW-1185">Reference proteome</keyword>
<organism evidence="1 2">
    <name type="scientific">Ktedonobacter robiniae</name>
    <dbReference type="NCBI Taxonomy" id="2778365"/>
    <lineage>
        <taxon>Bacteria</taxon>
        <taxon>Bacillati</taxon>
        <taxon>Chloroflexota</taxon>
        <taxon>Ktedonobacteria</taxon>
        <taxon>Ktedonobacterales</taxon>
        <taxon>Ktedonobacteraceae</taxon>
        <taxon>Ktedonobacter</taxon>
    </lineage>
</organism>
<dbReference type="CDD" id="cd00167">
    <property type="entry name" value="SANT"/>
    <property type="match status" value="1"/>
</dbReference>
<name>A0ABQ3UUX0_9CHLR</name>
<sequence length="256" mass="29566">MTDLQLPFNIEHPDVKAGFRAGQDAIYRDTRPITDMELVTFIRDFMSKELIEAKNNTSQTTLKEDFQELADVLADIPGKLDGCTMERKQKLARLITESIVIEDVSVHWLRFTIFWRSPLAARPDVCLIWCQRGRRHIERWTVEEDEYIKTHYGAGNKWEILNHFPEKTWNMIRERALFLGVRRQISQTSPIADNVTVSDLNVIPDRAIALKILEQVAQTSSKTIKRDSQSFAVWLYPAGLSEFAKAIEHRDGDHGL</sequence>
<evidence type="ECO:0000313" key="1">
    <source>
        <dbReference type="EMBL" id="GHO56639.1"/>
    </source>
</evidence>
<dbReference type="Proteomes" id="UP000654345">
    <property type="component" value="Unassembled WGS sequence"/>
</dbReference>
<reference evidence="1 2" key="1">
    <citation type="journal article" date="2021" name="Int. J. Syst. Evol. Microbiol.">
        <title>Reticulibacter mediterranei gen. nov., sp. nov., within the new family Reticulibacteraceae fam. nov., and Ktedonospora formicarum gen. nov., sp. nov., Ktedonobacter robiniae sp. nov., Dictyobacter formicarum sp. nov. and Dictyobacter arantiisoli sp. nov., belonging to the class Ktedonobacteria.</title>
        <authorList>
            <person name="Yabe S."/>
            <person name="Zheng Y."/>
            <person name="Wang C.M."/>
            <person name="Sakai Y."/>
            <person name="Abe K."/>
            <person name="Yokota A."/>
            <person name="Donadio S."/>
            <person name="Cavaletti L."/>
            <person name="Monciardini P."/>
        </authorList>
    </citation>
    <scope>NUCLEOTIDE SEQUENCE [LARGE SCALE GENOMIC DNA]</scope>
    <source>
        <strain evidence="1 2">SOSP1-30</strain>
    </source>
</reference>
<dbReference type="InterPro" id="IPR001005">
    <property type="entry name" value="SANT/Myb"/>
</dbReference>